<dbReference type="Proteomes" id="UP000544052">
    <property type="component" value="Unassembled WGS sequence"/>
</dbReference>
<evidence type="ECO:0000313" key="1">
    <source>
        <dbReference type="EMBL" id="MBB1063174.1"/>
    </source>
</evidence>
<evidence type="ECO:0000313" key="4">
    <source>
        <dbReference type="Proteomes" id="UP000544052"/>
    </source>
</evidence>
<gene>
    <name evidence="2" type="ORF">H5R63_01085</name>
    <name evidence="1" type="ORF">H5R64_05275</name>
</gene>
<comment type="caution">
    <text evidence="2">The sequence shown here is derived from an EMBL/GenBank/DDBJ whole genome shotgun (WGS) entry which is preliminary data.</text>
</comment>
<dbReference type="Proteomes" id="UP000518255">
    <property type="component" value="Unassembled WGS sequence"/>
</dbReference>
<accession>A0A7W3YBR1</accession>
<dbReference type="EMBL" id="JACIUZ010000036">
    <property type="protein sequence ID" value="MBB1063174.1"/>
    <property type="molecule type" value="Genomic_DNA"/>
</dbReference>
<reference evidence="3 4" key="1">
    <citation type="submission" date="2020-07" db="EMBL/GenBank/DDBJ databases">
        <title>Description of Limosilactobacillus balticus sp. nov., Limosilactobacillus agrestis sp. nov., Limosilactobacillus albertensis sp. nov., Limosilactobacillus rudii sp. nov., Limosilactobacillus fastidiosus sp. nov., five novel Limosilactobacillus species isolated from the vertebrate gastrointestinal tract, and proposal of 6 subspecies of Limosilactobacillus reuteri adapted to the gastrointestinal tract of specific vertebrate hosts.</title>
        <authorList>
            <person name="Li F."/>
            <person name="Cheng C."/>
            <person name="Zheng J."/>
            <person name="Quevedo R.M."/>
            <person name="Li J."/>
            <person name="Roos S."/>
            <person name="Gaenzle M.G."/>
            <person name="Walter J."/>
        </authorList>
    </citation>
    <scope>NUCLEOTIDE SEQUENCE [LARGE SCALE GENOMIC DNA]</scope>
    <source>
        <strain evidence="2 3">WF-MA3-C</strain>
        <strain evidence="1 4">WF-MO7-1</strain>
    </source>
</reference>
<evidence type="ECO:0000313" key="3">
    <source>
        <dbReference type="Proteomes" id="UP000518255"/>
    </source>
</evidence>
<proteinExistence type="predicted"/>
<name>A0A7W3YBR1_9LACO</name>
<dbReference type="EMBL" id="JACIUY010000042">
    <property type="protein sequence ID" value="MBB1085410.1"/>
    <property type="molecule type" value="Genomic_DNA"/>
</dbReference>
<dbReference type="RefSeq" id="WP_182580232.1">
    <property type="nucleotide sequence ID" value="NZ_JACIUY010000042.1"/>
</dbReference>
<sequence>MTTNELVKALKKNDKLIVSADDQYIYIGRLSFNYGKPFLFVPVKASKLAQCEFDGGLPEADLQNFIWSKLDAFFATNSSRGAQ</sequence>
<organism evidence="2 3">
    <name type="scientific">Limosilactobacillus fastidiosus</name>
    <dbReference type="NCBI Taxonomy" id="2759855"/>
    <lineage>
        <taxon>Bacteria</taxon>
        <taxon>Bacillati</taxon>
        <taxon>Bacillota</taxon>
        <taxon>Bacilli</taxon>
        <taxon>Lactobacillales</taxon>
        <taxon>Lactobacillaceae</taxon>
        <taxon>Limosilactobacillus</taxon>
    </lineage>
</organism>
<keyword evidence="4" id="KW-1185">Reference proteome</keyword>
<dbReference type="AlphaFoldDB" id="A0A7W3YBR1"/>
<protein>
    <submittedName>
        <fullName evidence="2">Uncharacterized protein</fullName>
    </submittedName>
</protein>
<evidence type="ECO:0000313" key="2">
    <source>
        <dbReference type="EMBL" id="MBB1085410.1"/>
    </source>
</evidence>